<keyword evidence="3" id="KW-1185">Reference proteome</keyword>
<dbReference type="EMBL" id="BRLH01000001">
    <property type="protein sequence ID" value="GKX54060.1"/>
    <property type="molecule type" value="Genomic_DNA"/>
</dbReference>
<protein>
    <recommendedName>
        <fullName evidence="4">Single-stranded DNA-binding protein</fullName>
    </recommendedName>
</protein>
<dbReference type="RefSeq" id="WP_071783429.1">
    <property type="nucleotide sequence ID" value="NZ_BRLH01000001.1"/>
</dbReference>
<comment type="caution">
    <text evidence="2">The sequence shown here is derived from an EMBL/GenBank/DDBJ whole genome shotgun (WGS) entry which is preliminary data.</text>
</comment>
<gene>
    <name evidence="2" type="ORF">SOASR030_01720</name>
</gene>
<evidence type="ECO:0000313" key="3">
    <source>
        <dbReference type="Proteomes" id="UP001058124"/>
    </source>
</evidence>
<name>A0AAV5MW38_9GAMM</name>
<organism evidence="2 3">
    <name type="scientific">Leminorella grimontii</name>
    <dbReference type="NCBI Taxonomy" id="82981"/>
    <lineage>
        <taxon>Bacteria</taxon>
        <taxon>Pseudomonadati</taxon>
        <taxon>Pseudomonadota</taxon>
        <taxon>Gammaproteobacteria</taxon>
        <taxon>Enterobacterales</taxon>
        <taxon>Budviciaceae</taxon>
        <taxon>Leminorella</taxon>
    </lineage>
</organism>
<evidence type="ECO:0000256" key="1">
    <source>
        <dbReference type="SAM" id="MobiDB-lite"/>
    </source>
</evidence>
<sequence>MAHSITIKLQHPAREFTAGESIGFGIRGGVRYYDRKSQENKYTNYQAVVFAKEGNQADYYRAVLTAGAIVEVFGDNIKINTFEGKSGQLVTLELLNARLGFIEKSTNESAQNKTQQEPPSKYASENIPPMDFDDDIPF</sequence>
<dbReference type="SUPFAM" id="SSF50249">
    <property type="entry name" value="Nucleic acid-binding proteins"/>
    <property type="match status" value="1"/>
</dbReference>
<dbReference type="AlphaFoldDB" id="A0AAV5MW38"/>
<feature type="compositionally biased region" description="Polar residues" evidence="1">
    <location>
        <begin position="107"/>
        <end position="118"/>
    </location>
</feature>
<feature type="region of interest" description="Disordered" evidence="1">
    <location>
        <begin position="105"/>
        <end position="138"/>
    </location>
</feature>
<evidence type="ECO:0008006" key="4">
    <source>
        <dbReference type="Google" id="ProtNLM"/>
    </source>
</evidence>
<proteinExistence type="predicted"/>
<evidence type="ECO:0000313" key="2">
    <source>
        <dbReference type="EMBL" id="GKX54060.1"/>
    </source>
</evidence>
<accession>A0AAV5MW38</accession>
<reference evidence="2" key="1">
    <citation type="submission" date="2022-06" db="EMBL/GenBank/DDBJ databases">
        <title>Draft genome sequences of Leminorella grimontii str. JCM5902.</title>
        <authorList>
            <person name="Wakabayashi Y."/>
            <person name="Kojima K."/>
        </authorList>
    </citation>
    <scope>NUCLEOTIDE SEQUENCE</scope>
    <source>
        <strain evidence="2">JCM 5902</strain>
    </source>
</reference>
<dbReference type="Proteomes" id="UP001058124">
    <property type="component" value="Unassembled WGS sequence"/>
</dbReference>
<dbReference type="InterPro" id="IPR012340">
    <property type="entry name" value="NA-bd_OB-fold"/>
</dbReference>